<dbReference type="GO" id="GO:0006355">
    <property type="term" value="P:regulation of DNA-templated transcription"/>
    <property type="evidence" value="ECO:0007669"/>
    <property type="project" value="InterPro"/>
</dbReference>
<feature type="domain" description="PAC" evidence="15">
    <location>
        <begin position="423"/>
        <end position="474"/>
    </location>
</feature>
<dbReference type="Pfam" id="PF00072">
    <property type="entry name" value="Response_reg"/>
    <property type="match status" value="1"/>
</dbReference>
<dbReference type="PRINTS" id="PR00344">
    <property type="entry name" value="BCTRLSENSOR"/>
</dbReference>
<keyword evidence="11" id="KW-0472">Membrane</keyword>
<dbReference type="PROSITE" id="PS50109">
    <property type="entry name" value="HIS_KIN"/>
    <property type="match status" value="1"/>
</dbReference>
<dbReference type="InterPro" id="IPR036890">
    <property type="entry name" value="HATPase_C_sf"/>
</dbReference>
<evidence type="ECO:0000256" key="5">
    <source>
        <dbReference type="ARBA" id="ARBA00022741"/>
    </source>
</evidence>
<dbReference type="SUPFAM" id="SSF47384">
    <property type="entry name" value="Homodimeric domain of signal transducing histidine kinase"/>
    <property type="match status" value="1"/>
</dbReference>
<keyword evidence="6 17" id="KW-0418">Kinase</keyword>
<dbReference type="Gene3D" id="3.40.50.2300">
    <property type="match status" value="1"/>
</dbReference>
<dbReference type="Pfam" id="PF03924">
    <property type="entry name" value="CHASE"/>
    <property type="match status" value="1"/>
</dbReference>
<dbReference type="PROSITE" id="PS50110">
    <property type="entry name" value="RESPONSE_REGULATORY"/>
    <property type="match status" value="1"/>
</dbReference>
<dbReference type="GO" id="GO:0005524">
    <property type="term" value="F:ATP binding"/>
    <property type="evidence" value="ECO:0007669"/>
    <property type="project" value="UniProtKB-KW"/>
</dbReference>
<evidence type="ECO:0000256" key="4">
    <source>
        <dbReference type="ARBA" id="ARBA00022679"/>
    </source>
</evidence>
<dbReference type="PANTHER" id="PTHR43065">
    <property type="entry name" value="SENSOR HISTIDINE KINASE"/>
    <property type="match status" value="1"/>
</dbReference>
<dbReference type="InterPro" id="IPR001789">
    <property type="entry name" value="Sig_transdc_resp-reg_receiver"/>
</dbReference>
<dbReference type="InterPro" id="IPR003594">
    <property type="entry name" value="HATPase_dom"/>
</dbReference>
<dbReference type="PROSITE" id="PS50113">
    <property type="entry name" value="PAC"/>
    <property type="match status" value="1"/>
</dbReference>
<keyword evidence="7" id="KW-0067">ATP-binding</keyword>
<protein>
    <recommendedName>
        <fullName evidence="2">histidine kinase</fullName>
        <ecNumber evidence="2">2.7.13.3</ecNumber>
    </recommendedName>
</protein>
<dbReference type="InterPro" id="IPR000014">
    <property type="entry name" value="PAS"/>
</dbReference>
<feature type="domain" description="Histidine kinase" evidence="12">
    <location>
        <begin position="487"/>
        <end position="710"/>
    </location>
</feature>
<feature type="coiled-coil region" evidence="10">
    <location>
        <begin position="281"/>
        <end position="346"/>
    </location>
</feature>
<dbReference type="PROSITE" id="PS50839">
    <property type="entry name" value="CHASE"/>
    <property type="match status" value="1"/>
</dbReference>
<proteinExistence type="predicted"/>
<feature type="transmembrane region" description="Helical" evidence="11">
    <location>
        <begin position="21"/>
        <end position="45"/>
    </location>
</feature>
<comment type="catalytic activity">
    <reaction evidence="1">
        <text>ATP + protein L-histidine = ADP + protein N-phospho-L-histidine.</text>
        <dbReference type="EC" id="2.7.13.3"/>
    </reaction>
</comment>
<dbReference type="Gene3D" id="1.10.287.130">
    <property type="match status" value="1"/>
</dbReference>
<dbReference type="CDD" id="cd00156">
    <property type="entry name" value="REC"/>
    <property type="match status" value="1"/>
</dbReference>
<keyword evidence="10" id="KW-0175">Coiled coil</keyword>
<dbReference type="EMBL" id="CP001661">
    <property type="protein sequence ID" value="ACT18929.1"/>
    <property type="molecule type" value="Genomic_DNA"/>
</dbReference>
<dbReference type="KEGG" id="gem:GM21_2898"/>
<accession>C6E245</accession>
<dbReference type="NCBIfam" id="TIGR00229">
    <property type="entry name" value="sensory_box"/>
    <property type="match status" value="1"/>
</dbReference>
<dbReference type="eggNOG" id="COG4191">
    <property type="taxonomic scope" value="Bacteria"/>
</dbReference>
<evidence type="ECO:0000256" key="6">
    <source>
        <dbReference type="ARBA" id="ARBA00022777"/>
    </source>
</evidence>
<dbReference type="OrthoDB" id="5389371at2"/>
<evidence type="ECO:0000259" key="16">
    <source>
        <dbReference type="PROSITE" id="PS50839"/>
    </source>
</evidence>
<feature type="domain" description="Response regulatory" evidence="13">
    <location>
        <begin position="730"/>
        <end position="846"/>
    </location>
</feature>
<dbReference type="InterPro" id="IPR011006">
    <property type="entry name" value="CheY-like_superfamily"/>
</dbReference>
<dbReference type="HOGENOM" id="CLU_000445_114_69_7"/>
<dbReference type="InterPro" id="IPR036097">
    <property type="entry name" value="HisK_dim/P_sf"/>
</dbReference>
<evidence type="ECO:0000259" key="14">
    <source>
        <dbReference type="PROSITE" id="PS50112"/>
    </source>
</evidence>
<dbReference type="InterPro" id="IPR035965">
    <property type="entry name" value="PAS-like_dom_sf"/>
</dbReference>
<dbReference type="STRING" id="443144.GM21_2898"/>
<dbReference type="Pfam" id="PF00512">
    <property type="entry name" value="HisKA"/>
    <property type="match status" value="1"/>
</dbReference>
<dbReference type="InterPro" id="IPR004358">
    <property type="entry name" value="Sig_transdc_His_kin-like_C"/>
</dbReference>
<dbReference type="Gene3D" id="3.30.450.20">
    <property type="entry name" value="PAS domain"/>
    <property type="match status" value="1"/>
</dbReference>
<feature type="domain" description="PAS" evidence="14">
    <location>
        <begin position="343"/>
        <end position="379"/>
    </location>
</feature>
<dbReference type="SMART" id="SM00388">
    <property type="entry name" value="HisKA"/>
    <property type="match status" value="1"/>
</dbReference>
<gene>
    <name evidence="17" type="ordered locus">GM21_2898</name>
</gene>
<dbReference type="InterPro" id="IPR006189">
    <property type="entry name" value="CHASE_dom"/>
</dbReference>
<evidence type="ECO:0000256" key="3">
    <source>
        <dbReference type="ARBA" id="ARBA00022553"/>
    </source>
</evidence>
<dbReference type="InterPro" id="IPR005467">
    <property type="entry name" value="His_kinase_dom"/>
</dbReference>
<dbReference type="PANTHER" id="PTHR43065:SF42">
    <property type="entry name" value="TWO-COMPONENT SENSOR PPRA"/>
    <property type="match status" value="1"/>
</dbReference>
<dbReference type="InterPro" id="IPR000700">
    <property type="entry name" value="PAS-assoc_C"/>
</dbReference>
<evidence type="ECO:0000256" key="9">
    <source>
        <dbReference type="PROSITE-ProRule" id="PRU00169"/>
    </source>
</evidence>
<dbReference type="SMART" id="SM00387">
    <property type="entry name" value="HATPase_c"/>
    <property type="match status" value="1"/>
</dbReference>
<dbReference type="Pfam" id="PF00989">
    <property type="entry name" value="PAS"/>
    <property type="match status" value="1"/>
</dbReference>
<dbReference type="Gene3D" id="3.30.565.10">
    <property type="entry name" value="Histidine kinase-like ATPase, C-terminal domain"/>
    <property type="match status" value="1"/>
</dbReference>
<dbReference type="SUPFAM" id="SSF55874">
    <property type="entry name" value="ATPase domain of HSP90 chaperone/DNA topoisomerase II/histidine kinase"/>
    <property type="match status" value="1"/>
</dbReference>
<evidence type="ECO:0000256" key="11">
    <source>
        <dbReference type="SAM" id="Phobius"/>
    </source>
</evidence>
<dbReference type="InterPro" id="IPR003661">
    <property type="entry name" value="HisK_dim/P_dom"/>
</dbReference>
<keyword evidence="5" id="KW-0547">Nucleotide-binding</keyword>
<evidence type="ECO:0000313" key="17">
    <source>
        <dbReference type="EMBL" id="ACT18929.1"/>
    </source>
</evidence>
<keyword evidence="11" id="KW-0812">Transmembrane</keyword>
<dbReference type="CDD" id="cd00082">
    <property type="entry name" value="HisKA"/>
    <property type="match status" value="1"/>
</dbReference>
<dbReference type="AlphaFoldDB" id="C6E245"/>
<keyword evidence="4" id="KW-0808">Transferase</keyword>
<feature type="domain" description="CHASE" evidence="16">
    <location>
        <begin position="127"/>
        <end position="205"/>
    </location>
</feature>
<reference evidence="17" key="1">
    <citation type="submission" date="2009-07" db="EMBL/GenBank/DDBJ databases">
        <title>Complete sequence of Geobacter sp. M21.</title>
        <authorList>
            <consortium name="US DOE Joint Genome Institute"/>
            <person name="Lucas S."/>
            <person name="Copeland A."/>
            <person name="Lapidus A."/>
            <person name="Glavina del Rio T."/>
            <person name="Dalin E."/>
            <person name="Tice H."/>
            <person name="Bruce D."/>
            <person name="Goodwin L."/>
            <person name="Pitluck S."/>
            <person name="Saunders E."/>
            <person name="Brettin T."/>
            <person name="Detter J.C."/>
            <person name="Han C."/>
            <person name="Larimer F."/>
            <person name="Land M."/>
            <person name="Hauser L."/>
            <person name="Kyrpides N."/>
            <person name="Ovchinnikova G."/>
            <person name="Lovley D."/>
        </authorList>
    </citation>
    <scope>NUCLEOTIDE SEQUENCE [LARGE SCALE GENOMIC DNA]</scope>
    <source>
        <strain evidence="17">M21</strain>
    </source>
</reference>
<keyword evidence="11" id="KW-1133">Transmembrane helix</keyword>
<dbReference type="SMART" id="SM00448">
    <property type="entry name" value="REC"/>
    <property type="match status" value="1"/>
</dbReference>
<dbReference type="InterPro" id="IPR013767">
    <property type="entry name" value="PAS_fold"/>
</dbReference>
<dbReference type="SMART" id="SM01079">
    <property type="entry name" value="CHASE"/>
    <property type="match status" value="1"/>
</dbReference>
<keyword evidence="3 9" id="KW-0597">Phosphoprotein</keyword>
<organism evidence="17">
    <name type="scientific">Geobacter sp. (strain M21)</name>
    <dbReference type="NCBI Taxonomy" id="443144"/>
    <lineage>
        <taxon>Bacteria</taxon>
        <taxon>Pseudomonadati</taxon>
        <taxon>Thermodesulfobacteriota</taxon>
        <taxon>Desulfuromonadia</taxon>
        <taxon>Geobacterales</taxon>
        <taxon>Geobacteraceae</taxon>
        <taxon>Geobacter</taxon>
    </lineage>
</organism>
<dbReference type="SUPFAM" id="SSF55785">
    <property type="entry name" value="PYP-like sensor domain (PAS domain)"/>
    <property type="match status" value="1"/>
</dbReference>
<evidence type="ECO:0000259" key="15">
    <source>
        <dbReference type="PROSITE" id="PS50113"/>
    </source>
</evidence>
<evidence type="ECO:0000256" key="1">
    <source>
        <dbReference type="ARBA" id="ARBA00000085"/>
    </source>
</evidence>
<evidence type="ECO:0000256" key="10">
    <source>
        <dbReference type="SAM" id="Coils"/>
    </source>
</evidence>
<dbReference type="SMART" id="SM00091">
    <property type="entry name" value="PAS"/>
    <property type="match status" value="1"/>
</dbReference>
<name>C6E245_GEOSM</name>
<sequence length="849" mass="95310">MPQRTPESETRGAFRSKSRSLGLWLSPLLILGALLLVFAVIIWFIEGNDRKSKQSDLSERAKTIGGTVQLTLEGNESYLGMLALEQAAGKLDRTLFQQRASRYIHEHPELINVTWVDAGMFVRDVAPLTRNRQILGLHVNLPEPKRASRLARDLRLPVYTRPFQAIQGVTSFEVWVPVYRDDTFLGLFAGVYSCDKLLQQLVSQVRPRSYHLGLVDRYGSVLASYPVQGPLDKNLSKEVLITPEDSGVMLRIDRYETGSEWRLMILKFLSLALVPGLGYTLWNLKREMDERRRVEEALKEQAMTLEQEIRERKAAQEHLQDQAVLLEEQIDERWQAEEALRGSEERLRLLLDSAGEAIYGIDLQGNCTFCNKACLRMLGAHSPDQYLGRNMHDIIHHSYPDGTPMPRKACKVHQTLREEQGCHVNDEVFWRADGSSFPVEYWSHPQVKDGKVVGAVVAFIDITDRKRLEEQYRQSQKMESVGRLAGGVAHDFNNMLSVILGAAELSRRKLKEGEQIDAYLEVITNAAKRSSEITRQLLAFSRKEVVSPRPLDLNQLILESNKILARLISEDIELSFTPDPGLWTVSIDPSQVDQILMNLAVNARDAMPNGGRLSIETRNLRLTGDCSQIHPDAHSGDYVQLTVSDTGQGMDKATVEHIFEPFFTTKELGKGTGLGLATVYGIVTQNRGFINVYSEPGQGTVFRINLPRLAGQVDGASGQEQPVPAALSGTVLLVEDEEMLLWLATKLLEELGFSVIQAPGPREAIAICEDPELHLDLILTDVVMPEMNGSEMVDRIKQTRPDQKVLFMSGYTSDDVVRRGILEQGMQYIQKPLDLRNLGEKIGRILAGS</sequence>
<dbReference type="EC" id="2.7.13.3" evidence="2"/>
<dbReference type="CDD" id="cd00130">
    <property type="entry name" value="PAS"/>
    <property type="match status" value="1"/>
</dbReference>
<evidence type="ECO:0000259" key="13">
    <source>
        <dbReference type="PROSITE" id="PS50110"/>
    </source>
</evidence>
<evidence type="ECO:0000256" key="2">
    <source>
        <dbReference type="ARBA" id="ARBA00012438"/>
    </source>
</evidence>
<keyword evidence="8" id="KW-0902">Two-component regulatory system</keyword>
<dbReference type="Pfam" id="PF02518">
    <property type="entry name" value="HATPase_c"/>
    <property type="match status" value="1"/>
</dbReference>
<evidence type="ECO:0000259" key="12">
    <source>
        <dbReference type="PROSITE" id="PS50109"/>
    </source>
</evidence>
<dbReference type="SUPFAM" id="SSF52172">
    <property type="entry name" value="CheY-like"/>
    <property type="match status" value="1"/>
</dbReference>
<dbReference type="GO" id="GO:0000155">
    <property type="term" value="F:phosphorelay sensor kinase activity"/>
    <property type="evidence" value="ECO:0007669"/>
    <property type="project" value="InterPro"/>
</dbReference>
<dbReference type="PROSITE" id="PS50112">
    <property type="entry name" value="PAS"/>
    <property type="match status" value="1"/>
</dbReference>
<evidence type="ECO:0000256" key="8">
    <source>
        <dbReference type="ARBA" id="ARBA00023012"/>
    </source>
</evidence>
<evidence type="ECO:0000256" key="7">
    <source>
        <dbReference type="ARBA" id="ARBA00022840"/>
    </source>
</evidence>
<feature type="modified residue" description="4-aspartylphosphate" evidence="9">
    <location>
        <position position="781"/>
    </location>
</feature>